<organism evidence="2">
    <name type="scientific">marine sediment metagenome</name>
    <dbReference type="NCBI Taxonomy" id="412755"/>
    <lineage>
        <taxon>unclassified sequences</taxon>
        <taxon>metagenomes</taxon>
        <taxon>ecological metagenomes</taxon>
    </lineage>
</organism>
<evidence type="ECO:0000313" key="2">
    <source>
        <dbReference type="EMBL" id="GAI53883.1"/>
    </source>
</evidence>
<feature type="non-terminal residue" evidence="2">
    <location>
        <position position="1"/>
    </location>
</feature>
<proteinExistence type="predicted"/>
<name>X1PDF1_9ZZZZ</name>
<feature type="region of interest" description="Disordered" evidence="1">
    <location>
        <begin position="1"/>
        <end position="32"/>
    </location>
</feature>
<dbReference type="EMBL" id="BARV01043106">
    <property type="protein sequence ID" value="GAI53883.1"/>
    <property type="molecule type" value="Genomic_DNA"/>
</dbReference>
<reference evidence="2" key="1">
    <citation type="journal article" date="2014" name="Front. Microbiol.">
        <title>High frequency of phylogenetically diverse reductive dehalogenase-homologous genes in deep subseafloor sedimentary metagenomes.</title>
        <authorList>
            <person name="Kawai M."/>
            <person name="Futagami T."/>
            <person name="Toyoda A."/>
            <person name="Takaki Y."/>
            <person name="Nishi S."/>
            <person name="Hori S."/>
            <person name="Arai W."/>
            <person name="Tsubouchi T."/>
            <person name="Morono Y."/>
            <person name="Uchiyama I."/>
            <person name="Ito T."/>
            <person name="Fujiyama A."/>
            <person name="Inagaki F."/>
            <person name="Takami H."/>
        </authorList>
    </citation>
    <scope>NUCLEOTIDE SEQUENCE</scope>
    <source>
        <strain evidence="2">Expedition CK06-06</strain>
    </source>
</reference>
<accession>X1PDF1</accession>
<gene>
    <name evidence="2" type="ORF">S06H3_64506</name>
</gene>
<evidence type="ECO:0000256" key="1">
    <source>
        <dbReference type="SAM" id="MobiDB-lite"/>
    </source>
</evidence>
<protein>
    <submittedName>
        <fullName evidence="2">Uncharacterized protein</fullName>
    </submittedName>
</protein>
<comment type="caution">
    <text evidence="2">The sequence shown here is derived from an EMBL/GenBank/DDBJ whole genome shotgun (WGS) entry which is preliminary data.</text>
</comment>
<dbReference type="AlphaFoldDB" id="X1PDF1"/>
<sequence>GDSSVAEFTLSEAEVFPQNDRKRRAQGFGSPQ</sequence>